<dbReference type="EMBL" id="QRDY01000001">
    <property type="protein sequence ID" value="RED66165.1"/>
    <property type="molecule type" value="Genomic_DNA"/>
</dbReference>
<dbReference type="Pfam" id="PF07470">
    <property type="entry name" value="Glyco_hydro_88"/>
    <property type="match status" value="1"/>
</dbReference>
<dbReference type="Gene3D" id="1.50.10.10">
    <property type="match status" value="1"/>
</dbReference>
<dbReference type="InterPro" id="IPR008928">
    <property type="entry name" value="6-hairpin_glycosidase_sf"/>
</dbReference>
<comment type="caution">
    <text evidence="2">The sequence shown here is derived from an EMBL/GenBank/DDBJ whole genome shotgun (WGS) entry which is preliminary data.</text>
</comment>
<dbReference type="PANTHER" id="PTHR41814:SF1">
    <property type="entry name" value="CELLULASE"/>
    <property type="match status" value="1"/>
</dbReference>
<dbReference type="Proteomes" id="UP000256869">
    <property type="component" value="Unassembled WGS sequence"/>
</dbReference>
<protein>
    <submittedName>
        <fullName evidence="2">Rhamnogalacturonyl hydrolase YesR</fullName>
    </submittedName>
</protein>
<dbReference type="RefSeq" id="WP_220376312.1">
    <property type="nucleotide sequence ID" value="NZ_QRDY01000001.1"/>
</dbReference>
<sequence length="325" mass="35986">MEQTSIMVEETRLRRVKQALLGMQRYSWEQGVAAQAMLELGDEETAYLLARDAVIRQDSSGKLGVMNDAYSVTDSAANGEAVLRIAQTTGDSLFASGAARMLDWLIKTAPRTDDGALYHVVDKPEVWVDSFYMAPPFLAYAGYHNHAVLQMEGYRTRLWNPDAKLFAHIWDDGEKKFKRDAHWGVGNGWAVAGMVRVLAELPDSMQADKDRITGYLKATIDGCLVHLREDGLFHDVLDDPESFVETNTGQMIAYAIYRGVSIGALDVTYTAHAERMRNAAIAKVDDRGFVQGVCAAPFFDRPGTAPEGQAFHLLMESAARKGMNL</sequence>
<gene>
    <name evidence="2" type="ORF">DFP95_101663</name>
</gene>
<proteinExistence type="predicted"/>
<dbReference type="GO" id="GO:0016787">
    <property type="term" value="F:hydrolase activity"/>
    <property type="evidence" value="ECO:0007669"/>
    <property type="project" value="UniProtKB-KW"/>
</dbReference>
<keyword evidence="3" id="KW-1185">Reference proteome</keyword>
<dbReference type="AlphaFoldDB" id="A0A3D9IWT2"/>
<dbReference type="PANTHER" id="PTHR41814">
    <property type="entry name" value="EXPRESSED PROTEIN"/>
    <property type="match status" value="1"/>
</dbReference>
<keyword evidence="1 2" id="KW-0378">Hydrolase</keyword>
<organism evidence="2 3">
    <name type="scientific">Cohnella lupini</name>
    <dbReference type="NCBI Taxonomy" id="1294267"/>
    <lineage>
        <taxon>Bacteria</taxon>
        <taxon>Bacillati</taxon>
        <taxon>Bacillota</taxon>
        <taxon>Bacilli</taxon>
        <taxon>Bacillales</taxon>
        <taxon>Paenibacillaceae</taxon>
        <taxon>Cohnella</taxon>
    </lineage>
</organism>
<dbReference type="GO" id="GO:0005975">
    <property type="term" value="P:carbohydrate metabolic process"/>
    <property type="evidence" value="ECO:0007669"/>
    <property type="project" value="InterPro"/>
</dbReference>
<reference evidence="2 3" key="1">
    <citation type="submission" date="2018-07" db="EMBL/GenBank/DDBJ databases">
        <title>Genomic Encyclopedia of Type Strains, Phase III (KMG-III): the genomes of soil and plant-associated and newly described type strains.</title>
        <authorList>
            <person name="Whitman W."/>
        </authorList>
    </citation>
    <scope>NUCLEOTIDE SEQUENCE [LARGE SCALE GENOMIC DNA]</scope>
    <source>
        <strain evidence="2 3">CECT 8236</strain>
    </source>
</reference>
<evidence type="ECO:0000313" key="2">
    <source>
        <dbReference type="EMBL" id="RED66165.1"/>
    </source>
</evidence>
<dbReference type="InterPro" id="IPR012341">
    <property type="entry name" value="6hp_glycosidase-like_sf"/>
</dbReference>
<accession>A0A3D9IWT2</accession>
<evidence type="ECO:0000256" key="1">
    <source>
        <dbReference type="ARBA" id="ARBA00022801"/>
    </source>
</evidence>
<dbReference type="SUPFAM" id="SSF48208">
    <property type="entry name" value="Six-hairpin glycosidases"/>
    <property type="match status" value="1"/>
</dbReference>
<name>A0A3D9IWT2_9BACL</name>
<evidence type="ECO:0000313" key="3">
    <source>
        <dbReference type="Proteomes" id="UP000256869"/>
    </source>
</evidence>
<dbReference type="InterPro" id="IPR010905">
    <property type="entry name" value="Glyco_hydro_88"/>
</dbReference>